<feature type="compositionally biased region" description="Pro residues" evidence="1">
    <location>
        <begin position="126"/>
        <end position="135"/>
    </location>
</feature>
<gene>
    <name evidence="2" type="ORF">GCM10022384_07970</name>
</gene>
<feature type="compositionally biased region" description="Low complexity" evidence="1">
    <location>
        <begin position="619"/>
        <end position="634"/>
    </location>
</feature>
<feature type="region of interest" description="Disordered" evidence="1">
    <location>
        <begin position="598"/>
        <end position="634"/>
    </location>
</feature>
<feature type="compositionally biased region" description="Polar residues" evidence="1">
    <location>
        <begin position="100"/>
        <end position="111"/>
    </location>
</feature>
<proteinExistence type="predicted"/>
<keyword evidence="3" id="KW-1185">Reference proteome</keyword>
<feature type="compositionally biased region" description="Low complexity" evidence="1">
    <location>
        <begin position="136"/>
        <end position="147"/>
    </location>
</feature>
<evidence type="ECO:0008006" key="4">
    <source>
        <dbReference type="Google" id="ProtNLM"/>
    </source>
</evidence>
<dbReference type="Proteomes" id="UP001500034">
    <property type="component" value="Unassembled WGS sequence"/>
</dbReference>
<evidence type="ECO:0000313" key="3">
    <source>
        <dbReference type="Proteomes" id="UP001500034"/>
    </source>
</evidence>
<comment type="caution">
    <text evidence="2">The sequence shown here is derived from an EMBL/GenBank/DDBJ whole genome shotgun (WGS) entry which is preliminary data.</text>
</comment>
<protein>
    <recommendedName>
        <fullName evidence="4">SWIM-type domain-containing protein</fullName>
    </recommendedName>
</protein>
<sequence length="634" mass="64685">MNPQLPPVAPSVTAELVAALTPRLRKRLDAGVAKVAARPTARAGDMVRIAVDDGTELELHAPGGVVTSAGAIRCGCLLAPDCLHRAAAASAAPVADPTEPSATEQPATKQPVTAPPVTKQPVTDSAPPPPAPVPAAAPTSETATPDQRVAAAALHDAAAAVLEAGTDGAGAVLQAELLRAAHTARLAGLPRAAGRAVAVVTALRAARSTDPAYRLTDLTAALRDVLVISHRLPGATGPELAGLRGTARQPYTPDGSLRLYGLFSEPVLTATGYGGAVTWTADVAGRLYSVSDVAPGGAGRATGAADRAVRLGDTSLTHRELSRAGLAVSGATVSPTGRLGAGAGVRAVRAAGAAWHAEPLDRLWAVPVDEQVSMALAGDRDLLFLDVTLTGTVREAAGECLVADCGGRPLRLAAAHDDPALPDRENLRLLASVRGVRLRVVARLTPAPQPRALLLAVSHPTDPDARIDLGLDRLRRADLPTAPTPRGAPAGPPVDEAPVHLLRRRVDQATSGGRRVLAFPGNRDTEGARLRRHGLVTAGELLAALHAAAAERARDPFGRLLPADSGRFARAWLGAAVHTEELDRILCAAAWGADLTNAADPAVPARPGSPADPVETAHPAVPGDPADPVDAGAP</sequence>
<evidence type="ECO:0000256" key="1">
    <source>
        <dbReference type="SAM" id="MobiDB-lite"/>
    </source>
</evidence>
<organism evidence="2 3">
    <name type="scientific">Streptomyces marokkonensis</name>
    <dbReference type="NCBI Taxonomy" id="324855"/>
    <lineage>
        <taxon>Bacteria</taxon>
        <taxon>Bacillati</taxon>
        <taxon>Actinomycetota</taxon>
        <taxon>Actinomycetes</taxon>
        <taxon>Kitasatosporales</taxon>
        <taxon>Streptomycetaceae</taxon>
        <taxon>Streptomyces</taxon>
    </lineage>
</organism>
<dbReference type="RefSeq" id="WP_345589211.1">
    <property type="nucleotide sequence ID" value="NZ_BAABCQ010000009.1"/>
</dbReference>
<reference evidence="3" key="1">
    <citation type="journal article" date="2019" name="Int. J. Syst. Evol. Microbiol.">
        <title>The Global Catalogue of Microorganisms (GCM) 10K type strain sequencing project: providing services to taxonomists for standard genome sequencing and annotation.</title>
        <authorList>
            <consortium name="The Broad Institute Genomics Platform"/>
            <consortium name="The Broad Institute Genome Sequencing Center for Infectious Disease"/>
            <person name="Wu L."/>
            <person name="Ma J."/>
        </authorList>
    </citation>
    <scope>NUCLEOTIDE SEQUENCE [LARGE SCALE GENOMIC DNA]</scope>
    <source>
        <strain evidence="3">JCM 17027</strain>
    </source>
</reference>
<feature type="region of interest" description="Disordered" evidence="1">
    <location>
        <begin position="94"/>
        <end position="147"/>
    </location>
</feature>
<evidence type="ECO:0000313" key="2">
    <source>
        <dbReference type="EMBL" id="GAA3957319.1"/>
    </source>
</evidence>
<name>A0ABP7NZV3_9ACTN</name>
<accession>A0ABP7NZV3</accession>
<dbReference type="EMBL" id="BAABCQ010000009">
    <property type="protein sequence ID" value="GAA3957319.1"/>
    <property type="molecule type" value="Genomic_DNA"/>
</dbReference>